<protein>
    <recommendedName>
        <fullName evidence="4">HTH La-type RNA-binding domain-containing protein</fullName>
    </recommendedName>
</protein>
<dbReference type="InterPro" id="IPR006607">
    <property type="entry name" value="DM15"/>
</dbReference>
<dbReference type="AlphaFoldDB" id="A0AAV9JED1"/>
<reference evidence="5 6" key="1">
    <citation type="submission" date="2021-11" db="EMBL/GenBank/DDBJ databases">
        <title>Black yeast isolated from Biological Soil Crust.</title>
        <authorList>
            <person name="Kurbessoian T."/>
        </authorList>
    </citation>
    <scope>NUCLEOTIDE SEQUENCE [LARGE SCALE GENOMIC DNA]</scope>
    <source>
        <strain evidence="5 6">CCFEE 5522</strain>
    </source>
</reference>
<organism evidence="5 6">
    <name type="scientific">Oleoguttula mirabilis</name>
    <dbReference type="NCBI Taxonomy" id="1507867"/>
    <lineage>
        <taxon>Eukaryota</taxon>
        <taxon>Fungi</taxon>
        <taxon>Dikarya</taxon>
        <taxon>Ascomycota</taxon>
        <taxon>Pezizomycotina</taxon>
        <taxon>Dothideomycetes</taxon>
        <taxon>Dothideomycetidae</taxon>
        <taxon>Mycosphaerellales</taxon>
        <taxon>Teratosphaeriaceae</taxon>
        <taxon>Oleoguttula</taxon>
    </lineage>
</organism>
<evidence type="ECO:0000256" key="1">
    <source>
        <dbReference type="ARBA" id="ARBA00022884"/>
    </source>
</evidence>
<dbReference type="InterPro" id="IPR036388">
    <property type="entry name" value="WH-like_DNA-bd_sf"/>
</dbReference>
<evidence type="ECO:0000313" key="5">
    <source>
        <dbReference type="EMBL" id="KAK4543654.1"/>
    </source>
</evidence>
<accession>A0AAV9JED1</accession>
<feature type="compositionally biased region" description="Polar residues" evidence="3">
    <location>
        <begin position="976"/>
        <end position="987"/>
    </location>
</feature>
<sequence length="1172" mass="127225">MAAVTSSPSGFSYAQAAKGRSPAVAAKAPASKATSSAGQPATGTFSELTTGGNWADDVEASVGDKAAESQKPAQQPSGEAPVKDSVVERAKSEDKVQNAASGVSSPDLAASSSTTTKDDDSLSVPTNGSSSETTWETKSQGSEPAWIAERKERQSTSQNSDSTVKGEKKGKESTAPPPPKPVVLQDAAPPTVNPWLKRAEEKKVRTVTQQPATKPVASAPASDVNTPKENQRPRADSRKKASSVAGPTRNGEAPSGASGESRKSGGVPGKRASEVRISGFHQSSKPTTGDVASPGPTRPTAQTRASLPNPATAPPPVKDAVSWPTPDTAQEKERRDVMEKDTQEKQTEESTPSMKSRKKPEWQSMVVTPNIIFETQNIRGRESRGPSTGERGGRGGMRGRGGYRGGANGVNGSERPAGRVNHSSSESENSASLAQRGRSNTADRDAMPPPAKPDRASSESSRRGQPTEPRSERVTRGQSLTETQSFATGSKSGAKMPEEDNASGAWNGAQPDALRTQSPHKIDTPVPDAKDEERIPEPIPRRSSTDAQMNEKGEQDGGATRDAPPIRMVPSEARKEPRTFENAREPNFTPTARGAKRNARGRGGSRELANGHSAHHAYSNGDFVPAAAFGVPPSPSHPGPRGNHQFAYSQQNRGGWTRGNPRSQSIPIEGYYGRYPYAQSQLPPVQTYVPGMYDSYGYPMTAMPYQPYMDHQYLMDMVSTQMEYYFSLDNLLKDMFLRKHMDSQGFVFLDVIASFNRIKQLTQDKDLLKAVCIASDTIEIRVGEDGKERLRRRDGWNQFLLPLDQRETSAQTEGPKHLSRPERPQLQVFGPPSGRGPQSALHSGPQQRFDRRSHEAGYPTLNGMAPQFTSFPAVPEAAYGETMNGEDIRGRAAKSPIRAEDASPPDGLLADGKDSAPDAFPDDQISVLVVVVQPRPPYHSAATRTFSNGSIDSRSIFGEMEKSEKPNESQKDTKTNGDTLTNGTDVTPSASRQPSPSAPRSHDRAGATPDFSLWWMKDGSALSDPPRGVSLEPYVQLRLKALDQRNHAATGTCPYDLDVLYQFWCHFLIRNFNSRMYGEFKYYATNDGEERHNCTGLQSLVKFYAQALSSHNPIRDRLLKDYLALVNAEPPQLEGAAFKQLRSAWRNGALNLKNRKKLADLVDESLKERLET</sequence>
<feature type="compositionally biased region" description="Polar residues" evidence="3">
    <location>
        <begin position="646"/>
        <end position="663"/>
    </location>
</feature>
<feature type="compositionally biased region" description="Basic and acidic residues" evidence="3">
    <location>
        <begin position="229"/>
        <end position="239"/>
    </location>
</feature>
<comment type="caution">
    <text evidence="5">The sequence shown here is derived from an EMBL/GenBank/DDBJ whole genome shotgun (WGS) entry which is preliminary data.</text>
</comment>
<evidence type="ECO:0000313" key="6">
    <source>
        <dbReference type="Proteomes" id="UP001324427"/>
    </source>
</evidence>
<feature type="compositionally biased region" description="Basic and acidic residues" evidence="3">
    <location>
        <begin position="520"/>
        <end position="555"/>
    </location>
</feature>
<keyword evidence="6" id="KW-1185">Reference proteome</keyword>
<feature type="compositionally biased region" description="Polar residues" evidence="3">
    <location>
        <begin position="1"/>
        <end position="12"/>
    </location>
</feature>
<feature type="region of interest" description="Disordered" evidence="3">
    <location>
        <begin position="960"/>
        <end position="1005"/>
    </location>
</feature>
<feature type="region of interest" description="Disordered" evidence="3">
    <location>
        <begin position="891"/>
        <end position="920"/>
    </location>
</feature>
<feature type="compositionally biased region" description="Basic and acidic residues" evidence="3">
    <location>
        <begin position="814"/>
        <end position="823"/>
    </location>
</feature>
<feature type="compositionally biased region" description="Basic and acidic residues" evidence="3">
    <location>
        <begin position="329"/>
        <end position="348"/>
    </location>
</feature>
<name>A0AAV9JED1_9PEZI</name>
<dbReference type="SUPFAM" id="SSF46785">
    <property type="entry name" value="Winged helix' DNA-binding domain"/>
    <property type="match status" value="1"/>
</dbReference>
<feature type="compositionally biased region" description="Low complexity" evidence="3">
    <location>
        <begin position="988"/>
        <end position="999"/>
    </location>
</feature>
<feature type="domain" description="HTH La-type RNA-binding" evidence="4">
    <location>
        <begin position="708"/>
        <end position="799"/>
    </location>
</feature>
<dbReference type="GO" id="GO:0048255">
    <property type="term" value="P:mRNA stabilization"/>
    <property type="evidence" value="ECO:0007669"/>
    <property type="project" value="InterPro"/>
</dbReference>
<gene>
    <name evidence="5" type="ORF">LTR36_005299</name>
</gene>
<feature type="compositionally biased region" description="Basic and acidic residues" evidence="3">
    <location>
        <begin position="441"/>
        <end position="462"/>
    </location>
</feature>
<dbReference type="Pfam" id="PF21071">
    <property type="entry name" value="LARP1_HEAT"/>
    <property type="match status" value="1"/>
</dbReference>
<feature type="compositionally biased region" description="Basic and acidic residues" evidence="3">
    <location>
        <begin position="81"/>
        <end position="96"/>
    </location>
</feature>
<dbReference type="EMBL" id="JAVFHQ010000030">
    <property type="protein sequence ID" value="KAK4543654.1"/>
    <property type="molecule type" value="Genomic_DNA"/>
</dbReference>
<dbReference type="GO" id="GO:0000339">
    <property type="term" value="F:RNA cap binding"/>
    <property type="evidence" value="ECO:0007669"/>
    <property type="project" value="InterPro"/>
</dbReference>
<feature type="compositionally biased region" description="Gly residues" evidence="3">
    <location>
        <begin position="394"/>
        <end position="409"/>
    </location>
</feature>
<feature type="compositionally biased region" description="Basic and acidic residues" evidence="3">
    <location>
        <begin position="960"/>
        <end position="975"/>
    </location>
</feature>
<feature type="region of interest" description="Disordered" evidence="3">
    <location>
        <begin position="801"/>
        <end position="864"/>
    </location>
</feature>
<feature type="compositionally biased region" description="Basic and acidic residues" evidence="3">
    <location>
        <begin position="572"/>
        <end position="584"/>
    </location>
</feature>
<feature type="compositionally biased region" description="Polar residues" evidence="3">
    <location>
        <begin position="476"/>
        <end position="491"/>
    </location>
</feature>
<feature type="compositionally biased region" description="Polar residues" evidence="3">
    <location>
        <begin position="38"/>
        <end position="52"/>
    </location>
</feature>
<evidence type="ECO:0000256" key="3">
    <source>
        <dbReference type="SAM" id="MobiDB-lite"/>
    </source>
</evidence>
<dbReference type="PROSITE" id="PS50961">
    <property type="entry name" value="HTH_LA"/>
    <property type="match status" value="1"/>
</dbReference>
<evidence type="ECO:0000256" key="2">
    <source>
        <dbReference type="PROSITE-ProRule" id="PRU00332"/>
    </source>
</evidence>
<feature type="compositionally biased region" description="Low complexity" evidence="3">
    <location>
        <begin position="21"/>
        <end position="37"/>
    </location>
</feature>
<proteinExistence type="predicted"/>
<feature type="compositionally biased region" description="Low complexity" evidence="3">
    <location>
        <begin position="423"/>
        <end position="432"/>
    </location>
</feature>
<dbReference type="InterPro" id="IPR036390">
    <property type="entry name" value="WH_DNA-bd_sf"/>
</dbReference>
<evidence type="ECO:0000259" key="4">
    <source>
        <dbReference type="PROSITE" id="PS50961"/>
    </source>
</evidence>
<keyword evidence="1 2" id="KW-0694">RNA-binding</keyword>
<dbReference type="Gene3D" id="1.10.10.10">
    <property type="entry name" value="Winged helix-like DNA-binding domain superfamily/Winged helix DNA-binding domain"/>
    <property type="match status" value="1"/>
</dbReference>
<feature type="compositionally biased region" description="Polar residues" evidence="3">
    <location>
        <begin position="124"/>
        <end position="142"/>
    </location>
</feature>
<dbReference type="InterPro" id="IPR006630">
    <property type="entry name" value="La_HTH"/>
</dbReference>
<dbReference type="SMART" id="SM00715">
    <property type="entry name" value="LA"/>
    <property type="match status" value="1"/>
</dbReference>
<dbReference type="Pfam" id="PF05383">
    <property type="entry name" value="La"/>
    <property type="match status" value="1"/>
</dbReference>
<dbReference type="Proteomes" id="UP001324427">
    <property type="component" value="Unassembled WGS sequence"/>
</dbReference>
<dbReference type="CDD" id="cd07323">
    <property type="entry name" value="LAM"/>
    <property type="match status" value="1"/>
</dbReference>
<feature type="region of interest" description="Disordered" evidence="3">
    <location>
        <begin position="1"/>
        <end position="663"/>
    </location>
</feature>